<dbReference type="InterPro" id="IPR050474">
    <property type="entry name" value="Hel308_SKI2-like"/>
</dbReference>
<dbReference type="Proteomes" id="UP000092840">
    <property type="component" value="Unassembled WGS sequence"/>
</dbReference>
<dbReference type="Gene3D" id="3.40.50.300">
    <property type="entry name" value="P-loop containing nucleotide triphosphate hydrolases"/>
    <property type="match status" value="2"/>
</dbReference>
<dbReference type="OrthoDB" id="9815222at2"/>
<protein>
    <submittedName>
        <fullName evidence="6">Ski2-like helicase</fullName>
    </submittedName>
</protein>
<accession>A0A1C3JPH3</accession>
<dbReference type="GO" id="GO:0016787">
    <property type="term" value="F:hydrolase activity"/>
    <property type="evidence" value="ECO:0007669"/>
    <property type="project" value="UniProtKB-KW"/>
</dbReference>
<keyword evidence="8" id="KW-1185">Reference proteome</keyword>
<evidence type="ECO:0000256" key="3">
    <source>
        <dbReference type="ARBA" id="ARBA00022806"/>
    </source>
</evidence>
<dbReference type="Pfam" id="PF00270">
    <property type="entry name" value="DEAD"/>
    <property type="match status" value="1"/>
</dbReference>
<dbReference type="PANTHER" id="PTHR47961:SF6">
    <property type="entry name" value="DNA-DIRECTED DNA POLYMERASE"/>
    <property type="match status" value="1"/>
</dbReference>
<gene>
    <name evidence="6" type="ORF">MGA5115_01182</name>
    <name evidence="7" type="ORF">MGA5116_01186</name>
</gene>
<organism evidence="6 9">
    <name type="scientific">Marinomonas gallaica</name>
    <dbReference type="NCBI Taxonomy" id="1806667"/>
    <lineage>
        <taxon>Bacteria</taxon>
        <taxon>Pseudomonadati</taxon>
        <taxon>Pseudomonadota</taxon>
        <taxon>Gammaproteobacteria</taxon>
        <taxon>Oceanospirillales</taxon>
        <taxon>Oceanospirillaceae</taxon>
        <taxon>Marinomonas</taxon>
    </lineage>
</organism>
<sequence length="723" mass="82955">MSTWYQTSKHMLADDSFYKWDDFLISLVNEFNGHSNEALVQDVAIRALERKHEMPNGFILDHILGELGLFPYIDKSTSASKDKFRRSLFTTPQDESKTFHIRQAEVFHRIINGENVILSAPTSFGKSLIIEALVASNEFNNIAIVVPTIALIDELKKKLFKYKDKYKIVTQVSQKPSDRNIFILTQERVLEYSGIESVDFFIIDEFYKLAPIGKNDERCDRLNLAFRALHAKCRRFYMLGPKINGLVSGIEEELRCTFLKFDSYATVATNEFYHPLKTTGRDALVDIERDEILKSILTSIGRKEQTVIYCKSPQRVSSLMCRLLSAGLLTPDNTNDDLAEWLADNFHNEWSLVEGVKHGIAYHHAQLPRAVGALIVELFNESKINILICTSTLIEGVNTNAKNIVIYDDCITRKTKLDMFTFNNISGRSGRMFEHFVGNVYIFGDKPQVELPFIDVPVVTQSENSSESLLLHLGEDVHEENKNRVKKFYDQNILPMSLLIKHQGIDPNKLIKFAEELIEKCNAWNEIMCWDGIYPTSFELRHLSDVLFNFFNISSMGGGTVRSASQLHRKLVDIINKVDDKELITQNFDYWNGRDKAYSVDDAVQAVFNFKKNLVNYNLPKIIYAVSDVQEVIFKRFDYPFGDFKPFAATLENFYYPAAINSLEEFGIPNQVAKKFIESNRSKIEDTDSIDSVIDFLINSGENSYKYLSEYELGFVKKALTYM</sequence>
<dbReference type="InterPro" id="IPR001650">
    <property type="entry name" value="Helicase_C-like"/>
</dbReference>
<evidence type="ECO:0000256" key="2">
    <source>
        <dbReference type="ARBA" id="ARBA00022801"/>
    </source>
</evidence>
<dbReference type="InterPro" id="IPR027417">
    <property type="entry name" value="P-loop_NTPase"/>
</dbReference>
<evidence type="ECO:0000256" key="1">
    <source>
        <dbReference type="ARBA" id="ARBA00022741"/>
    </source>
</evidence>
<proteinExistence type="predicted"/>
<evidence type="ECO:0000313" key="6">
    <source>
        <dbReference type="EMBL" id="SBT17094.1"/>
    </source>
</evidence>
<dbReference type="SMART" id="SM00490">
    <property type="entry name" value="HELICc"/>
    <property type="match status" value="1"/>
</dbReference>
<evidence type="ECO:0000313" key="9">
    <source>
        <dbReference type="Proteomes" id="UP000092871"/>
    </source>
</evidence>
<dbReference type="GO" id="GO:0003676">
    <property type="term" value="F:nucleic acid binding"/>
    <property type="evidence" value="ECO:0007669"/>
    <property type="project" value="InterPro"/>
</dbReference>
<dbReference type="PROSITE" id="PS51192">
    <property type="entry name" value="HELICASE_ATP_BIND_1"/>
    <property type="match status" value="1"/>
</dbReference>
<dbReference type="GO" id="GO:0004386">
    <property type="term" value="F:helicase activity"/>
    <property type="evidence" value="ECO:0007669"/>
    <property type="project" value="UniProtKB-KW"/>
</dbReference>
<keyword evidence="2" id="KW-0378">Hydrolase</keyword>
<evidence type="ECO:0000313" key="8">
    <source>
        <dbReference type="Proteomes" id="UP000092840"/>
    </source>
</evidence>
<dbReference type="EMBL" id="FLRA01000006">
    <property type="protein sequence ID" value="SBT17094.1"/>
    <property type="molecule type" value="Genomic_DNA"/>
</dbReference>
<evidence type="ECO:0000256" key="4">
    <source>
        <dbReference type="ARBA" id="ARBA00022840"/>
    </source>
</evidence>
<keyword evidence="3 6" id="KW-0347">Helicase</keyword>
<dbReference type="SUPFAM" id="SSF52540">
    <property type="entry name" value="P-loop containing nucleoside triphosphate hydrolases"/>
    <property type="match status" value="1"/>
</dbReference>
<feature type="domain" description="Helicase ATP-binding" evidence="5">
    <location>
        <begin position="107"/>
        <end position="228"/>
    </location>
</feature>
<dbReference type="EMBL" id="FLRB01000007">
    <property type="protein sequence ID" value="SBT20599.1"/>
    <property type="molecule type" value="Genomic_DNA"/>
</dbReference>
<evidence type="ECO:0000313" key="7">
    <source>
        <dbReference type="EMBL" id="SBT20599.1"/>
    </source>
</evidence>
<dbReference type="RefSeq" id="WP_067033360.1">
    <property type="nucleotide sequence ID" value="NZ_FLRA01000006.1"/>
</dbReference>
<dbReference type="Pfam" id="PF00271">
    <property type="entry name" value="Helicase_C"/>
    <property type="match status" value="1"/>
</dbReference>
<reference evidence="7 8" key="2">
    <citation type="submission" date="2016-06" db="EMBL/GenBank/DDBJ databases">
        <authorList>
            <person name="Rodrigo-Torres L."/>
            <person name="Arahal D.R."/>
        </authorList>
    </citation>
    <scope>NUCLEOTIDE SEQUENCE [LARGE SCALE GENOMIC DNA]</scope>
    <source>
        <strain evidence="7 8">CECT 5116</strain>
    </source>
</reference>
<dbReference type="InterPro" id="IPR014001">
    <property type="entry name" value="Helicase_ATP-bd"/>
</dbReference>
<keyword evidence="4" id="KW-0067">ATP-binding</keyword>
<keyword evidence="1" id="KW-0547">Nucleotide-binding</keyword>
<dbReference type="Proteomes" id="UP000092871">
    <property type="component" value="Unassembled WGS sequence"/>
</dbReference>
<evidence type="ECO:0000259" key="5">
    <source>
        <dbReference type="PROSITE" id="PS51192"/>
    </source>
</evidence>
<reference evidence="6 9" key="1">
    <citation type="submission" date="2016-06" db="EMBL/GenBank/DDBJ databases">
        <authorList>
            <person name="Kjaerup R.B."/>
            <person name="Dalgaard T.S."/>
            <person name="Juul-Madsen H.R."/>
        </authorList>
    </citation>
    <scope>NUCLEOTIDE SEQUENCE [LARGE SCALE GENOMIC DNA]</scope>
    <source>
        <strain evidence="6 9">CECT 5115</strain>
    </source>
</reference>
<dbReference type="PANTHER" id="PTHR47961">
    <property type="entry name" value="DNA POLYMERASE THETA, PUTATIVE (AFU_ORTHOLOGUE AFUA_1G05260)-RELATED"/>
    <property type="match status" value="1"/>
</dbReference>
<dbReference type="InterPro" id="IPR011545">
    <property type="entry name" value="DEAD/DEAH_box_helicase_dom"/>
</dbReference>
<name>A0A1C3JPH3_9GAMM</name>
<dbReference type="AlphaFoldDB" id="A0A1C3JPH3"/>
<dbReference type="GO" id="GO:0005524">
    <property type="term" value="F:ATP binding"/>
    <property type="evidence" value="ECO:0007669"/>
    <property type="project" value="UniProtKB-KW"/>
</dbReference>